<dbReference type="PANTHER" id="PTHR42928">
    <property type="entry name" value="TRICARBOXYLATE-BINDING PROTEIN"/>
    <property type="match status" value="1"/>
</dbReference>
<dbReference type="AlphaFoldDB" id="A0A4Z0C3I7"/>
<keyword evidence="2" id="KW-0732">Signal</keyword>
<comment type="similarity">
    <text evidence="1">Belongs to the UPF0065 (bug) family.</text>
</comment>
<dbReference type="Gene3D" id="3.40.190.150">
    <property type="entry name" value="Bordetella uptake gene, domain 1"/>
    <property type="match status" value="1"/>
</dbReference>
<evidence type="ECO:0000256" key="2">
    <source>
        <dbReference type="SAM" id="SignalP"/>
    </source>
</evidence>
<feature type="chain" id="PRO_5021329130" evidence="2">
    <location>
        <begin position="29"/>
        <end position="327"/>
    </location>
</feature>
<dbReference type="RefSeq" id="WP_135262179.1">
    <property type="nucleotide sequence ID" value="NZ_SMLM01000001.1"/>
</dbReference>
<dbReference type="PROSITE" id="PS51318">
    <property type="entry name" value="TAT"/>
    <property type="match status" value="1"/>
</dbReference>
<dbReference type="SUPFAM" id="SSF53850">
    <property type="entry name" value="Periplasmic binding protein-like II"/>
    <property type="match status" value="1"/>
</dbReference>
<feature type="signal peptide" evidence="2">
    <location>
        <begin position="1"/>
        <end position="28"/>
    </location>
</feature>
<dbReference type="Gene3D" id="3.40.190.10">
    <property type="entry name" value="Periplasmic binding protein-like II"/>
    <property type="match status" value="1"/>
</dbReference>
<dbReference type="Proteomes" id="UP000298180">
    <property type="component" value="Unassembled WGS sequence"/>
</dbReference>
<organism evidence="3 4">
    <name type="scientific">Ramlibacter henchirensis</name>
    <dbReference type="NCBI Taxonomy" id="204072"/>
    <lineage>
        <taxon>Bacteria</taxon>
        <taxon>Pseudomonadati</taxon>
        <taxon>Pseudomonadota</taxon>
        <taxon>Betaproteobacteria</taxon>
        <taxon>Burkholderiales</taxon>
        <taxon>Comamonadaceae</taxon>
        <taxon>Ramlibacter</taxon>
    </lineage>
</organism>
<evidence type="ECO:0000313" key="4">
    <source>
        <dbReference type="Proteomes" id="UP000298180"/>
    </source>
</evidence>
<evidence type="ECO:0000313" key="3">
    <source>
        <dbReference type="EMBL" id="TFZ06093.1"/>
    </source>
</evidence>
<dbReference type="Pfam" id="PF03401">
    <property type="entry name" value="TctC"/>
    <property type="match status" value="1"/>
</dbReference>
<evidence type="ECO:0000256" key="1">
    <source>
        <dbReference type="ARBA" id="ARBA00006987"/>
    </source>
</evidence>
<dbReference type="EMBL" id="SMLM01000001">
    <property type="protein sequence ID" value="TFZ06093.1"/>
    <property type="molecule type" value="Genomic_DNA"/>
</dbReference>
<protein>
    <submittedName>
        <fullName evidence="3">Tripartite tricarboxylate transporter substrate binding protein</fullName>
    </submittedName>
</protein>
<dbReference type="PIRSF" id="PIRSF017082">
    <property type="entry name" value="YflP"/>
    <property type="match status" value="1"/>
</dbReference>
<reference evidence="3 4" key="1">
    <citation type="submission" date="2019-03" db="EMBL/GenBank/DDBJ databases">
        <title>Ramlibacter henchirensis DSM 14656, whole genome shotgun sequence.</title>
        <authorList>
            <person name="Zhang X."/>
            <person name="Feng G."/>
            <person name="Zhu H."/>
        </authorList>
    </citation>
    <scope>NUCLEOTIDE SEQUENCE [LARGE SCALE GENOMIC DNA]</scope>
    <source>
        <strain evidence="3 4">DSM 14656</strain>
    </source>
</reference>
<name>A0A4Z0C3I7_9BURK</name>
<gene>
    <name evidence="3" type="ORF">EZ313_05455</name>
</gene>
<sequence length="327" mass="34377">MNASLVTRRQLLASAAAAGGALALPALAQGTYPDRPIKLLVPFPAGALTDTLGRLVADRIRPALGQPIVVENRPGAGTLLGASVVAKSPPDGYQLMVATSTTLAISPAMYANPPATPSEFIGVAMIGAVSLYLVTRPDLKVASLPELVKEIRNNPGKLNFGSPGTGTMHHLIVEMIKGQEKVQATHVPYQGSMTALQDLMTGRIDFMFLDAVAAMPQIQAGKINAIAVAAARRTQALPNVPTVAETFPQIDLQAWQTVAAPRATPMPIVQRLNAEINKALDSPEGRAALQKVGVDAMPMSVQQLNELIARDEKRLGDLVRAAGLKAS</sequence>
<dbReference type="OrthoDB" id="8888151at2"/>
<dbReference type="InterPro" id="IPR042100">
    <property type="entry name" value="Bug_dom1"/>
</dbReference>
<comment type="caution">
    <text evidence="3">The sequence shown here is derived from an EMBL/GenBank/DDBJ whole genome shotgun (WGS) entry which is preliminary data.</text>
</comment>
<dbReference type="PANTHER" id="PTHR42928:SF5">
    <property type="entry name" value="BLR1237 PROTEIN"/>
    <property type="match status" value="1"/>
</dbReference>
<dbReference type="InterPro" id="IPR006311">
    <property type="entry name" value="TAT_signal"/>
</dbReference>
<dbReference type="InterPro" id="IPR005064">
    <property type="entry name" value="BUG"/>
</dbReference>
<keyword evidence="4" id="KW-1185">Reference proteome</keyword>
<dbReference type="CDD" id="cd07012">
    <property type="entry name" value="PBP2_Bug_TTT"/>
    <property type="match status" value="1"/>
</dbReference>
<accession>A0A4Z0C3I7</accession>
<proteinExistence type="inferred from homology"/>